<keyword evidence="8" id="KW-1278">Translocase</keyword>
<dbReference type="SUPFAM" id="SSF52540">
    <property type="entry name" value="P-loop containing nucleoside triphosphate hydrolases"/>
    <property type="match status" value="2"/>
</dbReference>
<feature type="domain" description="ABC transporter" evidence="10">
    <location>
        <begin position="262"/>
        <end position="505"/>
    </location>
</feature>
<dbReference type="STRING" id="1915309.AXG55_04690"/>
<keyword evidence="12" id="KW-1185">Reference proteome</keyword>
<name>A0A1L4CZ62_9BACT</name>
<evidence type="ECO:0000256" key="2">
    <source>
        <dbReference type="ARBA" id="ARBA00022448"/>
    </source>
</evidence>
<keyword evidence="5" id="KW-0677">Repeat</keyword>
<keyword evidence="7 11" id="KW-0067">ATP-binding</keyword>
<dbReference type="CDD" id="cd03215">
    <property type="entry name" value="ABC_Carb_Monos_II"/>
    <property type="match status" value="1"/>
</dbReference>
<dbReference type="InterPro" id="IPR003439">
    <property type="entry name" value="ABC_transporter-like_ATP-bd"/>
</dbReference>
<evidence type="ECO:0000256" key="4">
    <source>
        <dbReference type="ARBA" id="ARBA00022597"/>
    </source>
</evidence>
<dbReference type="Gene3D" id="3.40.50.300">
    <property type="entry name" value="P-loop containing nucleotide triphosphate hydrolases"/>
    <property type="match status" value="2"/>
</dbReference>
<dbReference type="InterPro" id="IPR027417">
    <property type="entry name" value="P-loop_NTPase"/>
</dbReference>
<dbReference type="Pfam" id="PF00005">
    <property type="entry name" value="ABC_tran"/>
    <property type="match status" value="2"/>
</dbReference>
<keyword evidence="2" id="KW-0813">Transport</keyword>
<evidence type="ECO:0000256" key="3">
    <source>
        <dbReference type="ARBA" id="ARBA00022475"/>
    </source>
</evidence>
<keyword evidence="4" id="KW-0762">Sugar transport</keyword>
<dbReference type="KEGG" id="saqi:AXG55_04690"/>
<dbReference type="InterPro" id="IPR050107">
    <property type="entry name" value="ABC_carbohydrate_import_ATPase"/>
</dbReference>
<dbReference type="GO" id="GO:0016887">
    <property type="term" value="F:ATP hydrolysis activity"/>
    <property type="evidence" value="ECO:0007669"/>
    <property type="project" value="InterPro"/>
</dbReference>
<dbReference type="RefSeq" id="WP_148696964.1">
    <property type="nucleotide sequence ID" value="NZ_CP017834.1"/>
</dbReference>
<dbReference type="InterPro" id="IPR017871">
    <property type="entry name" value="ABC_transporter-like_CS"/>
</dbReference>
<dbReference type="SMART" id="SM00382">
    <property type="entry name" value="AAA"/>
    <property type="match status" value="2"/>
</dbReference>
<dbReference type="EMBL" id="CP017834">
    <property type="protein sequence ID" value="APJ03238.1"/>
    <property type="molecule type" value="Genomic_DNA"/>
</dbReference>
<evidence type="ECO:0000256" key="8">
    <source>
        <dbReference type="ARBA" id="ARBA00022967"/>
    </source>
</evidence>
<dbReference type="PANTHER" id="PTHR43790:SF1">
    <property type="entry name" value="XYLOSE IMPORT ATP-BINDING PROTEIN XYLG"/>
    <property type="match status" value="1"/>
</dbReference>
<keyword evidence="3" id="KW-1003">Cell membrane</keyword>
<accession>A0A1L4CZ62</accession>
<reference evidence="11 12" key="1">
    <citation type="submission" date="2016-10" db="EMBL/GenBank/DDBJ databases">
        <title>Silvanigrella aquatica sp. nov., isolated from a freshwater lake located in the Black Forest, Germany, description of Silvanigrellaceae fam. nov., Silvanigrellales ord. nov., reclassification of the order Bdellovibrionales in the class Oligoflexia, reclassification of the families Bacteriovoracaceae and Halobacteriovoraceae in the new order Bacteriovoracales ord. nov., and reclassification of the family Pseudobacteriovoracaceae in the order Oligoflexiales.</title>
        <authorList>
            <person name="Hahn M.W."/>
            <person name="Schmidt J."/>
            <person name="Koll U."/>
            <person name="Rohde M."/>
            <person name="Verbag S."/>
            <person name="Pitt A."/>
            <person name="Nakai R."/>
            <person name="Naganuma T."/>
            <person name="Lang E."/>
        </authorList>
    </citation>
    <scope>NUCLEOTIDE SEQUENCE [LARGE SCALE GENOMIC DNA]</scope>
    <source>
        <strain evidence="11 12">MWH-Nonnen-W8red</strain>
    </source>
</reference>
<evidence type="ECO:0000259" key="10">
    <source>
        <dbReference type="PROSITE" id="PS50893"/>
    </source>
</evidence>
<evidence type="ECO:0000256" key="7">
    <source>
        <dbReference type="ARBA" id="ARBA00022840"/>
    </source>
</evidence>
<evidence type="ECO:0000256" key="5">
    <source>
        <dbReference type="ARBA" id="ARBA00022737"/>
    </source>
</evidence>
<keyword evidence="9" id="KW-0472">Membrane</keyword>
<dbReference type="AlphaFoldDB" id="A0A1L4CZ62"/>
<dbReference type="PROSITE" id="PS00211">
    <property type="entry name" value="ABC_TRANSPORTER_1"/>
    <property type="match status" value="1"/>
</dbReference>
<evidence type="ECO:0000256" key="9">
    <source>
        <dbReference type="ARBA" id="ARBA00023136"/>
    </source>
</evidence>
<dbReference type="GO" id="GO:0005886">
    <property type="term" value="C:plasma membrane"/>
    <property type="evidence" value="ECO:0007669"/>
    <property type="project" value="UniProtKB-SubCell"/>
</dbReference>
<organism evidence="11 12">
    <name type="scientific">Silvanigrella aquatica</name>
    <dbReference type="NCBI Taxonomy" id="1915309"/>
    <lineage>
        <taxon>Bacteria</taxon>
        <taxon>Pseudomonadati</taxon>
        <taxon>Bdellovibrionota</taxon>
        <taxon>Oligoflexia</taxon>
        <taxon>Silvanigrellales</taxon>
        <taxon>Silvanigrellaceae</taxon>
        <taxon>Silvanigrella</taxon>
    </lineage>
</organism>
<evidence type="ECO:0000313" key="12">
    <source>
        <dbReference type="Proteomes" id="UP000184731"/>
    </source>
</evidence>
<protein>
    <submittedName>
        <fullName evidence="11">D-xylose ABC transporter ATP-binding protein</fullName>
    </submittedName>
</protein>
<gene>
    <name evidence="11" type="ORF">AXG55_04690</name>
</gene>
<dbReference type="PANTHER" id="PTHR43790">
    <property type="entry name" value="CARBOHYDRATE TRANSPORT ATP-BINDING PROTEIN MG119-RELATED"/>
    <property type="match status" value="1"/>
</dbReference>
<dbReference type="CDD" id="cd03216">
    <property type="entry name" value="ABC_Carb_Monos_I"/>
    <property type="match status" value="1"/>
</dbReference>
<evidence type="ECO:0000256" key="6">
    <source>
        <dbReference type="ARBA" id="ARBA00022741"/>
    </source>
</evidence>
<dbReference type="InterPro" id="IPR003593">
    <property type="entry name" value="AAA+_ATPase"/>
</dbReference>
<dbReference type="GO" id="GO:0005524">
    <property type="term" value="F:ATP binding"/>
    <property type="evidence" value="ECO:0007669"/>
    <property type="project" value="UniProtKB-KW"/>
</dbReference>
<dbReference type="Proteomes" id="UP000184731">
    <property type="component" value="Chromosome"/>
</dbReference>
<comment type="subcellular location">
    <subcellularLocation>
        <location evidence="1">Cell membrane</location>
        <topology evidence="1">Peripheral membrane protein</topology>
    </subcellularLocation>
</comment>
<feature type="domain" description="ABC transporter" evidence="10">
    <location>
        <begin position="6"/>
        <end position="243"/>
    </location>
</feature>
<dbReference type="OrthoDB" id="5288664at2"/>
<sequence length="514" mass="57179">MSKYALEMKNIVKSFGSVKALSGVNFLVEKGKIHALCGENGAGKSTLMKILSGFYSCDTYEGNVFVENSMQRFKDTRDSENAGIAIIYQELALVREMTVCENIFLGHELTKGLFINWDLAYAKTKEILKEVKLNVNPAAKISSLGMGEQQLVEIAKAIAKNANILILDEPTAALTEAEADNLLEIITELRSKGKTCIYISHRLKEVFKIADHITVLRDGQTISTDAVSHLNEEKLISKMVGRELTHIYPRVERSFGKTIFEVKNWTVLDPETGLKVIDNVNFQIKQGEIIGIAGLMGAGRTELVMSLFGAWGKVVSGEIYLNGQKIKIKNEYDAIESGLGLVSEDRKRYGLVLGMDIKENTTLSSIEKISDYGFIDRNKEIYSSRKYVNDLKIKANSIEQLTGNLSGGNQQKVVLSKWLMTGPKILILDEPTRGIDVGAKSEIYHIMNQLIEDSVYCIIMVSSELPEILGMSDRILVMHNGKFSADLLQKNASQEIIMQYATGHLKGESNYLCH</sequence>
<proteinExistence type="predicted"/>
<evidence type="ECO:0000313" key="11">
    <source>
        <dbReference type="EMBL" id="APJ03238.1"/>
    </source>
</evidence>
<evidence type="ECO:0000256" key="1">
    <source>
        <dbReference type="ARBA" id="ARBA00004202"/>
    </source>
</evidence>
<keyword evidence="6" id="KW-0547">Nucleotide-binding</keyword>
<dbReference type="PROSITE" id="PS50893">
    <property type="entry name" value="ABC_TRANSPORTER_2"/>
    <property type="match status" value="2"/>
</dbReference>
<dbReference type="NCBIfam" id="NF010069">
    <property type="entry name" value="PRK13549.1"/>
    <property type="match status" value="1"/>
</dbReference>
<dbReference type="FunFam" id="3.40.50.300:FF:000127">
    <property type="entry name" value="Ribose import ATP-binding protein RbsA"/>
    <property type="match status" value="1"/>
</dbReference>